<dbReference type="GO" id="GO:0016020">
    <property type="term" value="C:membrane"/>
    <property type="evidence" value="ECO:0007669"/>
    <property type="project" value="TreeGrafter"/>
</dbReference>
<dbReference type="Proteomes" id="UP000190637">
    <property type="component" value="Unassembled WGS sequence"/>
</dbReference>
<evidence type="ECO:0000256" key="2">
    <source>
        <dbReference type="ARBA" id="ARBA00022840"/>
    </source>
</evidence>
<proteinExistence type="predicted"/>
<comment type="catalytic activity">
    <reaction evidence="3">
        <text>a long-chain fatty acid + ATP + CoA = a long-chain fatty acyl-CoA + AMP + diphosphate</text>
        <dbReference type="Rhea" id="RHEA:15421"/>
        <dbReference type="ChEBI" id="CHEBI:30616"/>
        <dbReference type="ChEBI" id="CHEBI:33019"/>
        <dbReference type="ChEBI" id="CHEBI:57287"/>
        <dbReference type="ChEBI" id="CHEBI:57560"/>
        <dbReference type="ChEBI" id="CHEBI:83139"/>
        <dbReference type="ChEBI" id="CHEBI:456215"/>
        <dbReference type="EC" id="6.2.1.3"/>
    </reaction>
    <physiologicalReaction direction="left-to-right" evidence="3">
        <dbReference type="Rhea" id="RHEA:15422"/>
    </physiologicalReaction>
</comment>
<dbReference type="InterPro" id="IPR020845">
    <property type="entry name" value="AMP-binding_CS"/>
</dbReference>
<reference evidence="6 7" key="1">
    <citation type="submission" date="2017-02" db="EMBL/GenBank/DDBJ databases">
        <authorList>
            <person name="Peterson S.W."/>
        </authorList>
    </citation>
    <scope>NUCLEOTIDE SEQUENCE [LARGE SCALE GENOMIC DNA]</scope>
    <source>
        <strain evidence="6 7">DSM 45154</strain>
    </source>
</reference>
<accession>A0A1T4KUQ1</accession>
<evidence type="ECO:0000313" key="7">
    <source>
        <dbReference type="Proteomes" id="UP000190637"/>
    </source>
</evidence>
<dbReference type="InterPro" id="IPR045851">
    <property type="entry name" value="AMP-bd_C_sf"/>
</dbReference>
<organism evidence="6 7">
    <name type="scientific">Marinactinospora thermotolerans DSM 45154</name>
    <dbReference type="NCBI Taxonomy" id="1122192"/>
    <lineage>
        <taxon>Bacteria</taxon>
        <taxon>Bacillati</taxon>
        <taxon>Actinomycetota</taxon>
        <taxon>Actinomycetes</taxon>
        <taxon>Streptosporangiales</taxon>
        <taxon>Nocardiopsidaceae</taxon>
        <taxon>Marinactinospora</taxon>
    </lineage>
</organism>
<dbReference type="GO" id="GO:0005524">
    <property type="term" value="F:ATP binding"/>
    <property type="evidence" value="ECO:0007669"/>
    <property type="project" value="UniProtKB-KW"/>
</dbReference>
<dbReference type="Pfam" id="PF23562">
    <property type="entry name" value="AMP-binding_C_3"/>
    <property type="match status" value="1"/>
</dbReference>
<dbReference type="InterPro" id="IPR000873">
    <property type="entry name" value="AMP-dep_synth/lig_dom"/>
</dbReference>
<dbReference type="InterPro" id="IPR042099">
    <property type="entry name" value="ANL_N_sf"/>
</dbReference>
<keyword evidence="2" id="KW-0067">ATP-binding</keyword>
<dbReference type="Pfam" id="PF00501">
    <property type="entry name" value="AMP-binding"/>
    <property type="match status" value="1"/>
</dbReference>
<dbReference type="STRING" id="1122192.SAMN02745673_00544"/>
<sequence>MSATAGVGVGKETMKERSAPAMATPPTEGGLAEPLYARAAEAPEEVMLDRKQEGCWTGVTAGDFATQVTAVARGLIAAGIEVGDRVGLLADNAFEWTLFDYALWAAGAVPVPIYPSSSEGQIRWILGDSGARACLTDTAERAAVIEGLRTDLTGLRHVWTVEEGAVDTLRAAGADIPEEEVSRRRAAVSPRDPATIVYTSGTTGSPKGCVLTHANFFAEVDNIIAALPELFRPDAAGRRPRTLLFLPLAHVFGRMVEICAIHAGVRLAHTPSVRSLLDDLTTFRPTFLLAVPYVLEKIHATAQTQAGTGLKGRIFAAARATAVAYSRSLDEGGPGPLLRLRRAVFDRLVYQRVLGALGGEATRVISGGGTLEPRLLHFYRGMGLEVIEGYGLTETTAAVAATRPGRVRPGTVGIPLPGASIRIAQDGEILVKGEQTFTRYWNNEAETRGAFTDGWFATGDLGEFDAEGNLRIIGRKKEILVTAGGKNVVPGPMEDRVREHPLVNQCMVLGDGRPFVTALITLDGEALARREGGPDSEEVRAEVQEAIDAANRQVSKAESIRRFTILPGAFSEEDATLTPTLKLRRSAILERYAGEVERMYAKR</sequence>
<dbReference type="CDD" id="cd05907">
    <property type="entry name" value="VL_LC_FACS_like"/>
    <property type="match status" value="1"/>
</dbReference>
<dbReference type="PANTHER" id="PTHR43272">
    <property type="entry name" value="LONG-CHAIN-FATTY-ACID--COA LIGASE"/>
    <property type="match status" value="1"/>
</dbReference>
<dbReference type="PROSITE" id="PS00455">
    <property type="entry name" value="AMP_BINDING"/>
    <property type="match status" value="1"/>
</dbReference>
<protein>
    <submittedName>
        <fullName evidence="6">Long-chain acyl-CoA synthetase</fullName>
    </submittedName>
</protein>
<evidence type="ECO:0000313" key="6">
    <source>
        <dbReference type="EMBL" id="SJZ46027.1"/>
    </source>
</evidence>
<dbReference type="Gene3D" id="3.30.300.30">
    <property type="match status" value="1"/>
</dbReference>
<gene>
    <name evidence="6" type="ORF">SAMN02745673_00544</name>
</gene>
<evidence type="ECO:0000256" key="3">
    <source>
        <dbReference type="ARBA" id="ARBA00024484"/>
    </source>
</evidence>
<dbReference type="SUPFAM" id="SSF56801">
    <property type="entry name" value="Acetyl-CoA synthetase-like"/>
    <property type="match status" value="1"/>
</dbReference>
<evidence type="ECO:0000259" key="5">
    <source>
        <dbReference type="Pfam" id="PF00501"/>
    </source>
</evidence>
<keyword evidence="1" id="KW-0547">Nucleotide-binding</keyword>
<name>A0A1T4KUQ1_9ACTN</name>
<dbReference type="PANTHER" id="PTHR43272:SF33">
    <property type="entry name" value="AMP-BINDING DOMAIN-CONTAINING PROTEIN-RELATED"/>
    <property type="match status" value="1"/>
</dbReference>
<dbReference type="AlphaFoldDB" id="A0A1T4KUQ1"/>
<feature type="domain" description="AMP-dependent synthetase/ligase" evidence="5">
    <location>
        <begin position="38"/>
        <end position="441"/>
    </location>
</feature>
<evidence type="ECO:0000256" key="4">
    <source>
        <dbReference type="SAM" id="MobiDB-lite"/>
    </source>
</evidence>
<keyword evidence="7" id="KW-1185">Reference proteome</keyword>
<evidence type="ECO:0000256" key="1">
    <source>
        <dbReference type="ARBA" id="ARBA00022741"/>
    </source>
</evidence>
<dbReference type="EMBL" id="FUWS01000001">
    <property type="protein sequence ID" value="SJZ46027.1"/>
    <property type="molecule type" value="Genomic_DNA"/>
</dbReference>
<feature type="region of interest" description="Disordered" evidence="4">
    <location>
        <begin position="1"/>
        <end position="30"/>
    </location>
</feature>
<dbReference type="GO" id="GO:0004467">
    <property type="term" value="F:long-chain fatty acid-CoA ligase activity"/>
    <property type="evidence" value="ECO:0007669"/>
    <property type="project" value="UniProtKB-EC"/>
</dbReference>
<dbReference type="Gene3D" id="3.40.50.12780">
    <property type="entry name" value="N-terminal domain of ligase-like"/>
    <property type="match status" value="1"/>
</dbReference>